<accession>A0A2N0Z3G0</accession>
<protein>
    <submittedName>
        <fullName evidence="1">Uncharacterized protein</fullName>
    </submittedName>
</protein>
<dbReference type="RefSeq" id="WP_101176717.1">
    <property type="nucleotide sequence ID" value="NZ_PISE01000016.1"/>
</dbReference>
<proteinExistence type="predicted"/>
<sequence length="178" mass="20430">MFDPTAFENMKTVMEGAIYDKDLDGTITILDRNDIFNNSKLAREYSISFALKNQDNALMTFRLFANARNLAGELLAIKNLQGEVGCTIAVEMVVKHANDPSVYVMLKELLTGIWGNKREIKQEIRLNPYDCDNMVENHLLISFNRVITEDQMDDLVVMVEYMENTLQLIADNKMFYSL</sequence>
<evidence type="ECO:0000313" key="1">
    <source>
        <dbReference type="EMBL" id="PKG24054.1"/>
    </source>
</evidence>
<name>A0A2N0Z3G0_9BACI</name>
<dbReference type="Proteomes" id="UP000233375">
    <property type="component" value="Unassembled WGS sequence"/>
</dbReference>
<keyword evidence="2" id="KW-1185">Reference proteome</keyword>
<organism evidence="1 2">
    <name type="scientific">Niallia nealsonii</name>
    <dbReference type="NCBI Taxonomy" id="115979"/>
    <lineage>
        <taxon>Bacteria</taxon>
        <taxon>Bacillati</taxon>
        <taxon>Bacillota</taxon>
        <taxon>Bacilli</taxon>
        <taxon>Bacillales</taxon>
        <taxon>Bacillaceae</taxon>
        <taxon>Niallia</taxon>
    </lineage>
</organism>
<gene>
    <name evidence="1" type="ORF">CWS01_08255</name>
</gene>
<dbReference type="EMBL" id="PISE01000016">
    <property type="protein sequence ID" value="PKG24054.1"/>
    <property type="molecule type" value="Genomic_DNA"/>
</dbReference>
<reference evidence="1 2" key="1">
    <citation type="journal article" date="2003" name="Int. J. Syst. Evol. Microbiol.">
        <title>Bacillus nealsonii sp. nov., isolated from a spacecraft-assembly facility, whose spores are gamma-radiation resistant.</title>
        <authorList>
            <person name="Venkateswaran K."/>
            <person name="Kempf M."/>
            <person name="Chen F."/>
            <person name="Satomi M."/>
            <person name="Nicholson W."/>
            <person name="Kern R."/>
        </authorList>
    </citation>
    <scope>NUCLEOTIDE SEQUENCE [LARGE SCALE GENOMIC DNA]</scope>
    <source>
        <strain evidence="1 2">FO-92</strain>
    </source>
</reference>
<dbReference type="AlphaFoldDB" id="A0A2N0Z3G0"/>
<comment type="caution">
    <text evidence="1">The sequence shown here is derived from an EMBL/GenBank/DDBJ whole genome shotgun (WGS) entry which is preliminary data.</text>
</comment>
<dbReference type="OrthoDB" id="2964978at2"/>
<evidence type="ECO:0000313" key="2">
    <source>
        <dbReference type="Proteomes" id="UP000233375"/>
    </source>
</evidence>